<dbReference type="Pfam" id="PF01370">
    <property type="entry name" value="Epimerase"/>
    <property type="match status" value="1"/>
</dbReference>
<feature type="domain" description="NAD-dependent epimerase/dehydratase" evidence="1">
    <location>
        <begin position="6"/>
        <end position="232"/>
    </location>
</feature>
<name>A0AAW0FLE7_9APHY</name>
<dbReference type="EMBL" id="JASBNA010000052">
    <property type="protein sequence ID" value="KAK7680147.1"/>
    <property type="molecule type" value="Genomic_DNA"/>
</dbReference>
<evidence type="ECO:0000313" key="2">
    <source>
        <dbReference type="EMBL" id="KAK7680147.1"/>
    </source>
</evidence>
<dbReference type="SUPFAM" id="SSF51735">
    <property type="entry name" value="NAD(P)-binding Rossmann-fold domains"/>
    <property type="match status" value="1"/>
</dbReference>
<dbReference type="Proteomes" id="UP001385951">
    <property type="component" value="Unassembled WGS sequence"/>
</dbReference>
<dbReference type="PANTHER" id="PTHR48079:SF6">
    <property type="entry name" value="NAD(P)-BINDING DOMAIN-CONTAINING PROTEIN-RELATED"/>
    <property type="match status" value="1"/>
</dbReference>
<keyword evidence="3" id="KW-1185">Reference proteome</keyword>
<proteinExistence type="predicted"/>
<dbReference type="GO" id="GO:0005737">
    <property type="term" value="C:cytoplasm"/>
    <property type="evidence" value="ECO:0007669"/>
    <property type="project" value="TreeGrafter"/>
</dbReference>
<protein>
    <recommendedName>
        <fullName evidence="1">NAD-dependent epimerase/dehydratase domain-containing protein</fullName>
    </recommendedName>
</protein>
<dbReference type="InterPro" id="IPR036291">
    <property type="entry name" value="NAD(P)-bd_dom_sf"/>
</dbReference>
<sequence>MSFETVFITGATGYIGGEALYQLLNNKEGRKFNITALVRNEAKSEKLLKATNHQVSTVIGTLDDTELFKEQILKNDVIINTADVDNVPHAQVLHDTLIKIDRPTILIHTSGTSVIGDDLSADKNATTKIYSDVKDIDEINKLPEKQPHRPVDKLVLDIEEHNPKVKTVIISPSTIFGLSDGYDKIISIQIPMLINACLKRGKAFSVYNGNYIWSHVHIKDLGDLYYLLLSKLITGDKSLPTGKKGYYFGAYILKDEGSVTTRASAIEHTWAEVSKVVAQELKKRNLIESDEVSHADPEDVVKYTSFDFGPYLWGTNARSRADNAYAIGWKPKYSDPNSFWGSIGPDVDHIVKSG</sequence>
<dbReference type="Gene3D" id="3.40.50.720">
    <property type="entry name" value="NAD(P)-binding Rossmann-like Domain"/>
    <property type="match status" value="1"/>
</dbReference>
<dbReference type="InterPro" id="IPR051783">
    <property type="entry name" value="NAD(P)-dependent_oxidoreduct"/>
</dbReference>
<dbReference type="InterPro" id="IPR001509">
    <property type="entry name" value="Epimerase_deHydtase"/>
</dbReference>
<gene>
    <name evidence="2" type="ORF">QCA50_016874</name>
</gene>
<organism evidence="2 3">
    <name type="scientific">Cerrena zonata</name>
    <dbReference type="NCBI Taxonomy" id="2478898"/>
    <lineage>
        <taxon>Eukaryota</taxon>
        <taxon>Fungi</taxon>
        <taxon>Dikarya</taxon>
        <taxon>Basidiomycota</taxon>
        <taxon>Agaricomycotina</taxon>
        <taxon>Agaricomycetes</taxon>
        <taxon>Polyporales</taxon>
        <taxon>Cerrenaceae</taxon>
        <taxon>Cerrena</taxon>
    </lineage>
</organism>
<evidence type="ECO:0000259" key="1">
    <source>
        <dbReference type="Pfam" id="PF01370"/>
    </source>
</evidence>
<dbReference type="PANTHER" id="PTHR48079">
    <property type="entry name" value="PROTEIN YEEZ"/>
    <property type="match status" value="1"/>
</dbReference>
<dbReference type="GO" id="GO:0004029">
    <property type="term" value="F:aldehyde dehydrogenase (NAD+) activity"/>
    <property type="evidence" value="ECO:0007669"/>
    <property type="project" value="TreeGrafter"/>
</dbReference>
<dbReference type="AlphaFoldDB" id="A0AAW0FLE7"/>
<comment type="caution">
    <text evidence="2">The sequence shown here is derived from an EMBL/GenBank/DDBJ whole genome shotgun (WGS) entry which is preliminary data.</text>
</comment>
<accession>A0AAW0FLE7</accession>
<evidence type="ECO:0000313" key="3">
    <source>
        <dbReference type="Proteomes" id="UP001385951"/>
    </source>
</evidence>
<reference evidence="2 3" key="1">
    <citation type="submission" date="2022-09" db="EMBL/GenBank/DDBJ databases">
        <authorList>
            <person name="Palmer J.M."/>
        </authorList>
    </citation>
    <scope>NUCLEOTIDE SEQUENCE [LARGE SCALE GENOMIC DNA]</scope>
    <source>
        <strain evidence="2 3">DSM 7382</strain>
    </source>
</reference>